<dbReference type="PANTHER" id="PTHR32332:SF20">
    <property type="entry name" value="2-NITROPROPANE DIOXYGENASE-LIKE PROTEIN"/>
    <property type="match status" value="1"/>
</dbReference>
<dbReference type="PANTHER" id="PTHR32332">
    <property type="entry name" value="2-NITROPROPANE DIOXYGENASE"/>
    <property type="match status" value="1"/>
</dbReference>
<dbReference type="InterPro" id="IPR013785">
    <property type="entry name" value="Aldolase_TIM"/>
</dbReference>
<protein>
    <submittedName>
        <fullName evidence="4">2-nitropropane dioxygenase</fullName>
    </submittedName>
</protein>
<organism evidence="4 5">
    <name type="scientific">Candidatus Finniella inopinata</name>
    <dbReference type="NCBI Taxonomy" id="1696036"/>
    <lineage>
        <taxon>Bacteria</taxon>
        <taxon>Pseudomonadati</taxon>
        <taxon>Pseudomonadota</taxon>
        <taxon>Alphaproteobacteria</taxon>
        <taxon>Holosporales</taxon>
        <taxon>Candidatus Paracaedibacteraceae</taxon>
        <taxon>Candidatus Finniella</taxon>
    </lineage>
</organism>
<dbReference type="EMBL" id="SCFB01000005">
    <property type="protein sequence ID" value="RZI46040.1"/>
    <property type="molecule type" value="Genomic_DNA"/>
</dbReference>
<reference evidence="4 5" key="1">
    <citation type="submission" date="2018-10" db="EMBL/GenBank/DDBJ databases">
        <title>An updated phylogeny of the Alphaproteobacteria reveals that the parasitic Rickettsiales and Holosporales have independent origins.</title>
        <authorList>
            <person name="Munoz-Gomez S.A."/>
            <person name="Hess S."/>
            <person name="Burger G."/>
            <person name="Lang B.F."/>
            <person name="Susko E."/>
            <person name="Slamovits C.H."/>
            <person name="Roger A.J."/>
        </authorList>
    </citation>
    <scope>NUCLEOTIDE SEQUENCE [LARGE SCALE GENOMIC DNA]</scope>
    <source>
        <strain evidence="4">HOLO01</strain>
    </source>
</reference>
<dbReference type="GO" id="GO:0018580">
    <property type="term" value="F:nitronate monooxygenase activity"/>
    <property type="evidence" value="ECO:0007669"/>
    <property type="project" value="InterPro"/>
</dbReference>
<dbReference type="SUPFAM" id="SSF51412">
    <property type="entry name" value="Inosine monophosphate dehydrogenase (IMPDH)"/>
    <property type="match status" value="1"/>
</dbReference>
<accession>A0A4Q7DI71</accession>
<dbReference type="Proteomes" id="UP000293550">
    <property type="component" value="Unassembled WGS sequence"/>
</dbReference>
<keyword evidence="5" id="KW-1185">Reference proteome</keyword>
<name>A0A4Q7DI71_9PROT</name>
<evidence type="ECO:0000256" key="1">
    <source>
        <dbReference type="ARBA" id="ARBA00022630"/>
    </source>
</evidence>
<dbReference type="OrthoDB" id="7165168at2"/>
<keyword evidence="2" id="KW-0288">FMN</keyword>
<dbReference type="AlphaFoldDB" id="A0A4Q7DI71"/>
<keyword evidence="3" id="KW-0560">Oxidoreductase</keyword>
<dbReference type="Pfam" id="PF03060">
    <property type="entry name" value="NMO"/>
    <property type="match status" value="2"/>
</dbReference>
<evidence type="ECO:0000313" key="5">
    <source>
        <dbReference type="Proteomes" id="UP000293550"/>
    </source>
</evidence>
<gene>
    <name evidence="4" type="ORF">EQU50_03660</name>
</gene>
<dbReference type="RefSeq" id="WP_130153800.1">
    <property type="nucleotide sequence ID" value="NZ_SCFB01000005.1"/>
</dbReference>
<keyword evidence="1" id="KW-0285">Flavoprotein</keyword>
<evidence type="ECO:0000313" key="4">
    <source>
        <dbReference type="EMBL" id="RZI46040.1"/>
    </source>
</evidence>
<dbReference type="Gene3D" id="3.20.20.70">
    <property type="entry name" value="Aldolase class I"/>
    <property type="match status" value="1"/>
</dbReference>
<evidence type="ECO:0000256" key="3">
    <source>
        <dbReference type="ARBA" id="ARBA00023002"/>
    </source>
</evidence>
<proteinExistence type="predicted"/>
<evidence type="ECO:0000256" key="2">
    <source>
        <dbReference type="ARBA" id="ARBA00022643"/>
    </source>
</evidence>
<dbReference type="CDD" id="cd04730">
    <property type="entry name" value="NPD_like"/>
    <property type="match status" value="1"/>
</dbReference>
<dbReference type="InterPro" id="IPR004136">
    <property type="entry name" value="NMO"/>
</dbReference>
<keyword evidence="4" id="KW-0223">Dioxygenase</keyword>
<dbReference type="GO" id="GO:0051213">
    <property type="term" value="F:dioxygenase activity"/>
    <property type="evidence" value="ECO:0007669"/>
    <property type="project" value="UniProtKB-KW"/>
</dbReference>
<comment type="caution">
    <text evidence="4">The sequence shown here is derived from an EMBL/GenBank/DDBJ whole genome shotgun (WGS) entry which is preliminary data.</text>
</comment>
<sequence>MMTLEKLWGKGTTFLGTKTAILAGAMSWVSNHTLVAAISNAGGFGVIACGSMNTELLAAEIDKTQHLTQKPFGVNLITMHPDLDDLIDVCGRYKIGHVVLAGGLPKAASIQRLKDHGCKVIGFAPALVIARKLGKMGVDALIIEGNEAGGHIGPVSTSVLAQEILPHVHDIPVFVAGGIGRGETIVSYLRMGAAGCQLGTRFVCATESPAHPDFKKAFIRAQARDAAVSVQLDPRFPVIPVRALTNPASQQFMKIQAEVIQEFDAGQLDLKQAQLKIEHYWAGALRKAVIDGDIENGSLMAGQSVGLITKEQTVQEIMDELTDQARGFLTKN</sequence>